<dbReference type="GO" id="GO:0004016">
    <property type="term" value="F:adenylate cyclase activity"/>
    <property type="evidence" value="ECO:0007669"/>
    <property type="project" value="TreeGrafter"/>
</dbReference>
<dbReference type="WBParaSite" id="Hba_00004">
    <property type="protein sequence ID" value="Hba_00004"/>
    <property type="gene ID" value="Hba_00004"/>
</dbReference>
<sequence>MFCLLLMLFKTGSLLIRQNEKGSVTSEKENLLHLLTILIAIMIYFDIVGFTEMCQHATPLEVVNVLNGVFDGFDQFIARREAYKSKQKILKYNCLSFSNINKLCFAQYL</sequence>
<evidence type="ECO:0000256" key="1">
    <source>
        <dbReference type="ARBA" id="ARBA00001436"/>
    </source>
</evidence>
<evidence type="ECO:0000313" key="12">
    <source>
        <dbReference type="WBParaSite" id="Hba_00004"/>
    </source>
</evidence>
<dbReference type="PROSITE" id="PS50125">
    <property type="entry name" value="GUANYLATE_CYCLASE_2"/>
    <property type="match status" value="1"/>
</dbReference>
<evidence type="ECO:0000256" key="3">
    <source>
        <dbReference type="ARBA" id="ARBA00022692"/>
    </source>
</evidence>
<evidence type="ECO:0000256" key="4">
    <source>
        <dbReference type="ARBA" id="ARBA00022741"/>
    </source>
</evidence>
<evidence type="ECO:0000256" key="2">
    <source>
        <dbReference type="ARBA" id="ARBA00004370"/>
    </source>
</evidence>
<dbReference type="InterPro" id="IPR029787">
    <property type="entry name" value="Nucleotide_cyclase"/>
</dbReference>
<comment type="subcellular location">
    <subcellularLocation>
        <location evidence="2">Membrane</location>
    </subcellularLocation>
</comment>
<keyword evidence="5" id="KW-1133">Transmembrane helix</keyword>
<keyword evidence="8" id="KW-0456">Lyase</keyword>
<keyword evidence="9" id="KW-0732">Signal</keyword>
<feature type="domain" description="Guanylate cyclase" evidence="10">
    <location>
        <begin position="41"/>
        <end position="86"/>
    </location>
</feature>
<name>A0A1I7W5W2_HETBA</name>
<dbReference type="PANTHER" id="PTHR11920:SF498">
    <property type="entry name" value="RECEPTOR-TYPE GUANYLATE CYCLASE GCY-8"/>
    <property type="match status" value="1"/>
</dbReference>
<dbReference type="InterPro" id="IPR001054">
    <property type="entry name" value="A/G_cyclase"/>
</dbReference>
<protein>
    <submittedName>
        <fullName evidence="12">Guanylate cyclase domain-containing protein</fullName>
    </submittedName>
</protein>
<reference evidence="12" key="1">
    <citation type="submission" date="2016-11" db="UniProtKB">
        <authorList>
            <consortium name="WormBaseParasite"/>
        </authorList>
    </citation>
    <scope>IDENTIFICATION</scope>
</reference>
<dbReference type="GO" id="GO:0005886">
    <property type="term" value="C:plasma membrane"/>
    <property type="evidence" value="ECO:0007669"/>
    <property type="project" value="TreeGrafter"/>
</dbReference>
<dbReference type="GO" id="GO:0004383">
    <property type="term" value="F:guanylate cyclase activity"/>
    <property type="evidence" value="ECO:0007669"/>
    <property type="project" value="UniProtKB-EC"/>
</dbReference>
<evidence type="ECO:0000256" key="6">
    <source>
        <dbReference type="ARBA" id="ARBA00023136"/>
    </source>
</evidence>
<evidence type="ECO:0000259" key="10">
    <source>
        <dbReference type="PROSITE" id="PS50125"/>
    </source>
</evidence>
<dbReference type="Pfam" id="PF00211">
    <property type="entry name" value="Guanylate_cyc"/>
    <property type="match status" value="1"/>
</dbReference>
<keyword evidence="4" id="KW-0547">Nucleotide-binding</keyword>
<accession>A0A1I7W5W2</accession>
<dbReference type="SUPFAM" id="SSF55073">
    <property type="entry name" value="Nucleotide cyclase"/>
    <property type="match status" value="1"/>
</dbReference>
<dbReference type="GO" id="GO:0035556">
    <property type="term" value="P:intracellular signal transduction"/>
    <property type="evidence" value="ECO:0007669"/>
    <property type="project" value="InterPro"/>
</dbReference>
<dbReference type="GO" id="GO:0007168">
    <property type="term" value="P:receptor guanylyl cyclase signaling pathway"/>
    <property type="evidence" value="ECO:0007669"/>
    <property type="project" value="TreeGrafter"/>
</dbReference>
<evidence type="ECO:0000256" key="8">
    <source>
        <dbReference type="ARBA" id="ARBA00023239"/>
    </source>
</evidence>
<keyword evidence="3" id="KW-0812">Transmembrane</keyword>
<evidence type="ECO:0000256" key="7">
    <source>
        <dbReference type="ARBA" id="ARBA00023180"/>
    </source>
</evidence>
<evidence type="ECO:0000313" key="11">
    <source>
        <dbReference type="Proteomes" id="UP000095283"/>
    </source>
</evidence>
<keyword evidence="11" id="KW-1185">Reference proteome</keyword>
<keyword evidence="7" id="KW-0325">Glycoprotein</keyword>
<dbReference type="AlphaFoldDB" id="A0A1I7W5W2"/>
<proteinExistence type="predicted"/>
<evidence type="ECO:0000256" key="5">
    <source>
        <dbReference type="ARBA" id="ARBA00022989"/>
    </source>
</evidence>
<feature type="chain" id="PRO_5012181697" evidence="9">
    <location>
        <begin position="16"/>
        <end position="109"/>
    </location>
</feature>
<dbReference type="PANTHER" id="PTHR11920">
    <property type="entry name" value="GUANYLYL CYCLASE"/>
    <property type="match status" value="1"/>
</dbReference>
<dbReference type="GO" id="GO:0001653">
    <property type="term" value="F:peptide receptor activity"/>
    <property type="evidence" value="ECO:0007669"/>
    <property type="project" value="TreeGrafter"/>
</dbReference>
<dbReference type="Gene3D" id="3.30.70.1230">
    <property type="entry name" value="Nucleotide cyclase"/>
    <property type="match status" value="1"/>
</dbReference>
<feature type="signal peptide" evidence="9">
    <location>
        <begin position="1"/>
        <end position="15"/>
    </location>
</feature>
<dbReference type="InterPro" id="IPR050401">
    <property type="entry name" value="Cyclic_nucleotide_synthase"/>
</dbReference>
<dbReference type="Proteomes" id="UP000095283">
    <property type="component" value="Unplaced"/>
</dbReference>
<dbReference type="GO" id="GO:0000166">
    <property type="term" value="F:nucleotide binding"/>
    <property type="evidence" value="ECO:0007669"/>
    <property type="project" value="UniProtKB-KW"/>
</dbReference>
<evidence type="ECO:0000256" key="9">
    <source>
        <dbReference type="SAM" id="SignalP"/>
    </source>
</evidence>
<comment type="catalytic activity">
    <reaction evidence="1">
        <text>GTP = 3',5'-cyclic GMP + diphosphate</text>
        <dbReference type="Rhea" id="RHEA:13665"/>
        <dbReference type="ChEBI" id="CHEBI:33019"/>
        <dbReference type="ChEBI" id="CHEBI:37565"/>
        <dbReference type="ChEBI" id="CHEBI:57746"/>
        <dbReference type="EC" id="4.6.1.2"/>
    </reaction>
</comment>
<organism evidence="11 12">
    <name type="scientific">Heterorhabditis bacteriophora</name>
    <name type="common">Entomopathogenic nematode worm</name>
    <dbReference type="NCBI Taxonomy" id="37862"/>
    <lineage>
        <taxon>Eukaryota</taxon>
        <taxon>Metazoa</taxon>
        <taxon>Ecdysozoa</taxon>
        <taxon>Nematoda</taxon>
        <taxon>Chromadorea</taxon>
        <taxon>Rhabditida</taxon>
        <taxon>Rhabditina</taxon>
        <taxon>Rhabditomorpha</taxon>
        <taxon>Strongyloidea</taxon>
        <taxon>Heterorhabditidae</taxon>
        <taxon>Heterorhabditis</taxon>
    </lineage>
</organism>
<keyword evidence="6" id="KW-0472">Membrane</keyword>